<feature type="domain" description="Reverse transcriptase" evidence="1">
    <location>
        <begin position="63"/>
        <end position="329"/>
    </location>
</feature>
<dbReference type="GO" id="GO:0003964">
    <property type="term" value="F:RNA-directed DNA polymerase activity"/>
    <property type="evidence" value="ECO:0007669"/>
    <property type="project" value="UniProtKB-KW"/>
</dbReference>
<dbReference type="OrthoDB" id="6382908at2759"/>
<evidence type="ECO:0000259" key="1">
    <source>
        <dbReference type="PROSITE" id="PS50878"/>
    </source>
</evidence>
<dbReference type="AlphaFoldDB" id="A0A6A4VXX0"/>
<dbReference type="PROSITE" id="PS50878">
    <property type="entry name" value="RT_POL"/>
    <property type="match status" value="1"/>
</dbReference>
<dbReference type="SUPFAM" id="SSF56672">
    <property type="entry name" value="DNA/RNA polymerases"/>
    <property type="match status" value="1"/>
</dbReference>
<dbReference type="Proteomes" id="UP000440578">
    <property type="component" value="Unassembled WGS sequence"/>
</dbReference>
<dbReference type="EMBL" id="VIIS01001560">
    <property type="protein sequence ID" value="KAF0296434.1"/>
    <property type="molecule type" value="Genomic_DNA"/>
</dbReference>
<protein>
    <submittedName>
        <fullName evidence="2">Putative RNA-directed DNA polymerase from transposon BS</fullName>
    </submittedName>
</protein>
<dbReference type="Pfam" id="PF00078">
    <property type="entry name" value="RVT_1"/>
    <property type="match status" value="1"/>
</dbReference>
<name>A0A6A4VXX0_AMPAM</name>
<dbReference type="CDD" id="cd01650">
    <property type="entry name" value="RT_nLTR_like"/>
    <property type="match status" value="1"/>
</dbReference>
<keyword evidence="2" id="KW-0548">Nucleotidyltransferase</keyword>
<proteinExistence type="predicted"/>
<evidence type="ECO:0000313" key="3">
    <source>
        <dbReference type="Proteomes" id="UP000440578"/>
    </source>
</evidence>
<accession>A0A6A4VXX0</accession>
<evidence type="ECO:0000313" key="2">
    <source>
        <dbReference type="EMBL" id="KAF0296434.1"/>
    </source>
</evidence>
<comment type="caution">
    <text evidence="2">The sequence shown here is derived from an EMBL/GenBank/DDBJ whole genome shotgun (WGS) entry which is preliminary data.</text>
</comment>
<dbReference type="InterPro" id="IPR043502">
    <property type="entry name" value="DNA/RNA_pol_sf"/>
</dbReference>
<organism evidence="2 3">
    <name type="scientific">Amphibalanus amphitrite</name>
    <name type="common">Striped barnacle</name>
    <name type="synonym">Balanus amphitrite</name>
    <dbReference type="NCBI Taxonomy" id="1232801"/>
    <lineage>
        <taxon>Eukaryota</taxon>
        <taxon>Metazoa</taxon>
        <taxon>Ecdysozoa</taxon>
        <taxon>Arthropoda</taxon>
        <taxon>Crustacea</taxon>
        <taxon>Multicrustacea</taxon>
        <taxon>Cirripedia</taxon>
        <taxon>Thoracica</taxon>
        <taxon>Thoracicalcarea</taxon>
        <taxon>Balanomorpha</taxon>
        <taxon>Balanoidea</taxon>
        <taxon>Balanidae</taxon>
        <taxon>Amphibalaninae</taxon>
        <taxon>Amphibalanus</taxon>
    </lineage>
</organism>
<gene>
    <name evidence="2" type="primary">RTase_0</name>
    <name evidence="2" type="ORF">FJT64_006126</name>
</gene>
<sequence>MAPRLPRVHSDSLRLVPVTLEELRRTIFSLPNKTSVADGVVDIRLMKLAFPIIGRVLLQVINCSIVTESVPESWKTAVVIPLHKKGELTAAENFRPITNVPVISKIIEKVVCNQVDLYMKRNHLYSTDQHGFRSGHSTATALVSVTDHLLEAVDRGDVSLLTLIDLSRAFDVVHHQTLLDQLQQLQIAPGWFSSYLGGHTQRVRLAGGETSEPLPINIGVFQGSCMGPMLYNIATISTACYVPTDIDGLPVRMTRYADDTQLAISGPRHRLPDIQKALEGVLDTLATHYMQTGMKVNAAKTELMIIGDRTALRDAAARPAQVQFVGESLQPTP</sequence>
<dbReference type="PANTHER" id="PTHR33332">
    <property type="entry name" value="REVERSE TRANSCRIPTASE DOMAIN-CONTAINING PROTEIN"/>
    <property type="match status" value="1"/>
</dbReference>
<keyword evidence="2" id="KW-0808">Transferase</keyword>
<keyword evidence="3" id="KW-1185">Reference proteome</keyword>
<keyword evidence="2" id="KW-0695">RNA-directed DNA polymerase</keyword>
<reference evidence="2 3" key="1">
    <citation type="submission" date="2019-07" db="EMBL/GenBank/DDBJ databases">
        <title>Draft genome assembly of a fouling barnacle, Amphibalanus amphitrite (Darwin, 1854): The first reference genome for Thecostraca.</title>
        <authorList>
            <person name="Kim W."/>
        </authorList>
    </citation>
    <scope>NUCLEOTIDE SEQUENCE [LARGE SCALE GENOMIC DNA]</scope>
    <source>
        <strain evidence="2">SNU_AA5</strain>
        <tissue evidence="2">Soma without cirri and trophi</tissue>
    </source>
</reference>
<dbReference type="InterPro" id="IPR000477">
    <property type="entry name" value="RT_dom"/>
</dbReference>